<feature type="compositionally biased region" description="Low complexity" evidence="1">
    <location>
        <begin position="181"/>
        <end position="194"/>
    </location>
</feature>
<dbReference type="OrthoDB" id="3251728at2759"/>
<reference evidence="4" key="1">
    <citation type="journal article" date="2014" name="Proc. Natl. Acad. Sci. U.S.A.">
        <title>Extensive sampling of basidiomycete genomes demonstrates inadequacy of the white-rot/brown-rot paradigm for wood decay fungi.</title>
        <authorList>
            <person name="Riley R."/>
            <person name="Salamov A.A."/>
            <person name="Brown D.W."/>
            <person name="Nagy L.G."/>
            <person name="Floudas D."/>
            <person name="Held B.W."/>
            <person name="Levasseur A."/>
            <person name="Lombard V."/>
            <person name="Morin E."/>
            <person name="Otillar R."/>
            <person name="Lindquist E.A."/>
            <person name="Sun H."/>
            <person name="LaButti K.M."/>
            <person name="Schmutz J."/>
            <person name="Jabbour D."/>
            <person name="Luo H."/>
            <person name="Baker S.E."/>
            <person name="Pisabarro A.G."/>
            <person name="Walton J.D."/>
            <person name="Blanchette R.A."/>
            <person name="Henrissat B."/>
            <person name="Martin F."/>
            <person name="Cullen D."/>
            <person name="Hibbett D.S."/>
            <person name="Grigoriev I.V."/>
        </authorList>
    </citation>
    <scope>NUCLEOTIDE SEQUENCE [LARGE SCALE GENOMIC DNA]</scope>
    <source>
        <strain evidence="4">FD-172 SS1</strain>
    </source>
</reference>
<feature type="region of interest" description="Disordered" evidence="1">
    <location>
        <begin position="110"/>
        <end position="211"/>
    </location>
</feature>
<dbReference type="AlphaFoldDB" id="A0A067MPX7"/>
<dbReference type="Proteomes" id="UP000027195">
    <property type="component" value="Unassembled WGS sequence"/>
</dbReference>
<evidence type="ECO:0000259" key="2">
    <source>
        <dbReference type="Pfam" id="PF20415"/>
    </source>
</evidence>
<feature type="domain" description="DUF6699" evidence="2">
    <location>
        <begin position="280"/>
        <end position="403"/>
    </location>
</feature>
<gene>
    <name evidence="3" type="ORF">BOTBODRAFT_146042</name>
</gene>
<dbReference type="EMBL" id="KL198042">
    <property type="protein sequence ID" value="KDQ13651.1"/>
    <property type="molecule type" value="Genomic_DNA"/>
</dbReference>
<keyword evidence="4" id="KW-1185">Reference proteome</keyword>
<organism evidence="3 4">
    <name type="scientific">Botryobasidium botryosum (strain FD-172 SS1)</name>
    <dbReference type="NCBI Taxonomy" id="930990"/>
    <lineage>
        <taxon>Eukaryota</taxon>
        <taxon>Fungi</taxon>
        <taxon>Dikarya</taxon>
        <taxon>Basidiomycota</taxon>
        <taxon>Agaricomycotina</taxon>
        <taxon>Agaricomycetes</taxon>
        <taxon>Cantharellales</taxon>
        <taxon>Botryobasidiaceae</taxon>
        <taxon>Botryobasidium</taxon>
    </lineage>
</organism>
<dbReference type="InterPro" id="IPR046522">
    <property type="entry name" value="DUF6699"/>
</dbReference>
<dbReference type="InParanoid" id="A0A067MPX7"/>
<protein>
    <recommendedName>
        <fullName evidence="2">DUF6699 domain-containing protein</fullName>
    </recommendedName>
</protein>
<proteinExistence type="predicted"/>
<name>A0A067MPX7_BOTB1</name>
<evidence type="ECO:0000256" key="1">
    <source>
        <dbReference type="SAM" id="MobiDB-lite"/>
    </source>
</evidence>
<accession>A0A067MPX7</accession>
<dbReference type="HOGENOM" id="CLU_637757_0_0_1"/>
<evidence type="ECO:0000313" key="3">
    <source>
        <dbReference type="EMBL" id="KDQ13651.1"/>
    </source>
</evidence>
<sequence length="430" mass="49570">MQPLSTTLEVYAQPTYQFSAVDPQRAQKTSRRRKDMSGRALQRTEVDFTFGNHVRPHTPSLHPKGDKCPMYGDVCPYGRMFQITSNVPRDAPGLYFDPYDHEAVNEWNAWEPPPPLAHDRNAQWAHSEADPTRPRVEGWSQANEPNPWAPTPRESIFYDPREKRRARANGGQGGSADRRPSQSSHDQGSRSSSSPKGRMPHNDFPGVKPPRWARESWVEPQEPYLNPFALQPNLNAMSCPKPPRYLPEGELDIWRATVKLRKPAAQLNPVLKAGRNILFFDLRFRNYDGLTPDELNQPATWPPSQNLRIITLDSPFFDWVVEVKSREDAVVTCRDVFESIHSDLNKLLLKSEYTHTNDEEKKVIYDACHDACYRKREPRPKDAPSRRVDFFGMKTMFQGLYHHEPTLNVRGISDTVRDITWAMELSNRRE</sequence>
<dbReference type="Pfam" id="PF20415">
    <property type="entry name" value="DUF6699"/>
    <property type="match status" value="1"/>
</dbReference>
<evidence type="ECO:0000313" key="4">
    <source>
        <dbReference type="Proteomes" id="UP000027195"/>
    </source>
</evidence>
<feature type="compositionally biased region" description="Basic and acidic residues" evidence="1">
    <location>
        <begin position="117"/>
        <end position="136"/>
    </location>
</feature>